<dbReference type="CDD" id="cd20393">
    <property type="entry name" value="Tudor_SGF29_rpt1"/>
    <property type="match status" value="1"/>
</dbReference>
<dbReference type="Pfam" id="PF07039">
    <property type="entry name" value="SGF29_Tudor"/>
    <property type="match status" value="1"/>
</dbReference>
<proteinExistence type="predicted"/>
<sequence>MVENYWRMVVSSLQDMYNANEVTQFDDDTMAKRMNFDSLSDDQLPNYLLEFQSHLQNINKGNELLESIQNNLTKILDEQKELEENKENEDIQESKDSKSNTDVKAGVAVSSTAAIVTSKSKSEVPISSSVTGADGSIEGRQYWVSEYNSLDPIVIGSEVAYKPRKGGDGEWFQCEVIKVFPDRIRYEVRDPEPDELGNTGKVFKCSWKELILIPTLKSASIRSKTLNYLAGTKVLARYPETTTFYPAEVIGNKRDGTCRLRFEGEEEVNKETEVPRRLVLPFPMASATPAKK</sequence>
<feature type="domain" description="SGF29 C-terminal" evidence="6">
    <location>
        <begin position="149"/>
        <end position="288"/>
    </location>
</feature>
<dbReference type="GeneID" id="64859636"/>
<dbReference type="RefSeq" id="XP_041408398.1">
    <property type="nucleotide sequence ID" value="XM_041552464.1"/>
</dbReference>
<feature type="region of interest" description="Disordered" evidence="5">
    <location>
        <begin position="83"/>
        <end position="103"/>
    </location>
</feature>
<keyword evidence="8" id="KW-1185">Reference proteome</keyword>
<dbReference type="InterPro" id="IPR010750">
    <property type="entry name" value="SGF29_tudor-like_dom"/>
</dbReference>
<dbReference type="PROSITE" id="PS51518">
    <property type="entry name" value="SGF29_C"/>
    <property type="match status" value="1"/>
</dbReference>
<comment type="subcellular location">
    <subcellularLocation>
        <location evidence="1">Nucleus</location>
    </subcellularLocation>
</comment>
<organism evidence="7 8">
    <name type="scientific">Maudiozyma barnettii</name>
    <dbReference type="NCBI Taxonomy" id="61262"/>
    <lineage>
        <taxon>Eukaryota</taxon>
        <taxon>Fungi</taxon>
        <taxon>Dikarya</taxon>
        <taxon>Ascomycota</taxon>
        <taxon>Saccharomycotina</taxon>
        <taxon>Saccharomycetes</taxon>
        <taxon>Saccharomycetales</taxon>
        <taxon>Saccharomycetaceae</taxon>
        <taxon>Maudiozyma</taxon>
    </lineage>
</organism>
<evidence type="ECO:0000313" key="7">
    <source>
        <dbReference type="EMBL" id="CAB4256554.1"/>
    </source>
</evidence>
<reference evidence="7 8" key="1">
    <citation type="submission" date="2020-05" db="EMBL/GenBank/DDBJ databases">
        <authorList>
            <person name="Casaregola S."/>
            <person name="Devillers H."/>
            <person name="Grondin C."/>
        </authorList>
    </citation>
    <scope>NUCLEOTIDE SEQUENCE [LARGE SCALE GENOMIC DNA]</scope>
    <source>
        <strain evidence="7 8">CLIB 1767</strain>
    </source>
</reference>
<keyword evidence="2" id="KW-0805">Transcription regulation</keyword>
<name>A0A8H2ZI66_9SACH</name>
<feature type="compositionally biased region" description="Basic and acidic residues" evidence="5">
    <location>
        <begin position="83"/>
        <end position="101"/>
    </location>
</feature>
<dbReference type="PANTHER" id="PTHR21539:SF0">
    <property type="entry name" value="SAGA-ASSOCIATED FACTOR 29"/>
    <property type="match status" value="1"/>
</dbReference>
<evidence type="ECO:0000256" key="3">
    <source>
        <dbReference type="ARBA" id="ARBA00023163"/>
    </source>
</evidence>
<dbReference type="FunFam" id="2.30.30.140:FF:000055">
    <property type="entry name" value="SAGA complex component"/>
    <property type="match status" value="1"/>
</dbReference>
<evidence type="ECO:0000313" key="8">
    <source>
        <dbReference type="Proteomes" id="UP000644660"/>
    </source>
</evidence>
<dbReference type="CDD" id="cd20394">
    <property type="entry name" value="Tudor_SGF29_rpt2"/>
    <property type="match status" value="1"/>
</dbReference>
<gene>
    <name evidence="7" type="ORF">KABA2_10S01782</name>
</gene>
<dbReference type="AlphaFoldDB" id="A0A8H2ZI66"/>
<dbReference type="OrthoDB" id="10265994at2759"/>
<evidence type="ECO:0000256" key="1">
    <source>
        <dbReference type="ARBA" id="ARBA00004123"/>
    </source>
</evidence>
<dbReference type="GO" id="GO:0000124">
    <property type="term" value="C:SAGA complex"/>
    <property type="evidence" value="ECO:0007669"/>
    <property type="project" value="InterPro"/>
</dbReference>
<dbReference type="Proteomes" id="UP000644660">
    <property type="component" value="Unassembled WGS sequence"/>
</dbReference>
<comment type="caution">
    <text evidence="7">The sequence shown here is derived from an EMBL/GenBank/DDBJ whole genome shotgun (WGS) entry which is preliminary data.</text>
</comment>
<dbReference type="PANTHER" id="PTHR21539">
    <property type="entry name" value="SAGA-ASSOCIATED FACTOR 29"/>
    <property type="match status" value="1"/>
</dbReference>
<evidence type="ECO:0000256" key="2">
    <source>
        <dbReference type="ARBA" id="ARBA00023015"/>
    </source>
</evidence>
<protein>
    <submittedName>
        <fullName evidence="7">Similar to Saccharomyces cerevisiae YCL010C SGF29 Component of the HAT/Core module of the SAGA, SLIK, and ADA complexes</fullName>
    </submittedName>
</protein>
<dbReference type="InterPro" id="IPR047287">
    <property type="entry name" value="Tudor_SGF29_rpt2"/>
</dbReference>
<evidence type="ECO:0000259" key="6">
    <source>
        <dbReference type="PROSITE" id="PS51518"/>
    </source>
</evidence>
<dbReference type="GO" id="GO:0005634">
    <property type="term" value="C:nucleus"/>
    <property type="evidence" value="ECO:0007669"/>
    <property type="project" value="UniProtKB-SubCell"/>
</dbReference>
<evidence type="ECO:0000256" key="4">
    <source>
        <dbReference type="ARBA" id="ARBA00023242"/>
    </source>
</evidence>
<dbReference type="Gene3D" id="2.30.30.140">
    <property type="match status" value="2"/>
</dbReference>
<accession>A0A8H2ZI66</accession>
<keyword evidence="3" id="KW-0804">Transcription</keyword>
<keyword evidence="4" id="KW-0539">Nucleus</keyword>
<dbReference type="InterPro" id="IPR047288">
    <property type="entry name" value="Tudor_SGF29_rpt1"/>
</dbReference>
<dbReference type="EMBL" id="CAEFZW010000010">
    <property type="protein sequence ID" value="CAB4256554.1"/>
    <property type="molecule type" value="Genomic_DNA"/>
</dbReference>
<evidence type="ECO:0000256" key="5">
    <source>
        <dbReference type="SAM" id="MobiDB-lite"/>
    </source>
</evidence>
<dbReference type="InterPro" id="IPR037802">
    <property type="entry name" value="SGF29"/>
</dbReference>